<feature type="transmembrane region" description="Helical" evidence="7">
    <location>
        <begin position="193"/>
        <end position="213"/>
    </location>
</feature>
<comment type="caution">
    <text evidence="9">The sequence shown here is derived from an EMBL/GenBank/DDBJ whole genome shotgun (WGS) entry which is preliminary data.</text>
</comment>
<feature type="transmembrane region" description="Helical" evidence="7">
    <location>
        <begin position="80"/>
        <end position="105"/>
    </location>
</feature>
<keyword evidence="4 7" id="KW-0812">Transmembrane</keyword>
<proteinExistence type="inferred from homology"/>
<dbReference type="Proteomes" id="UP000637578">
    <property type="component" value="Unassembled WGS sequence"/>
</dbReference>
<dbReference type="PANTHER" id="PTHR12677:SF59">
    <property type="entry name" value="GOLGI APPARATUS MEMBRANE PROTEIN TVP38-RELATED"/>
    <property type="match status" value="1"/>
</dbReference>
<dbReference type="RefSeq" id="WP_189056476.1">
    <property type="nucleotide sequence ID" value="NZ_BMMK01000008.1"/>
</dbReference>
<gene>
    <name evidence="9" type="ORF">GCM10012275_21300</name>
</gene>
<evidence type="ECO:0000256" key="6">
    <source>
        <dbReference type="ARBA" id="ARBA00023136"/>
    </source>
</evidence>
<organism evidence="9 10">
    <name type="scientific">Longimycelium tulufanense</name>
    <dbReference type="NCBI Taxonomy" id="907463"/>
    <lineage>
        <taxon>Bacteria</taxon>
        <taxon>Bacillati</taxon>
        <taxon>Actinomycetota</taxon>
        <taxon>Actinomycetes</taxon>
        <taxon>Pseudonocardiales</taxon>
        <taxon>Pseudonocardiaceae</taxon>
        <taxon>Longimycelium</taxon>
    </lineage>
</organism>
<dbReference type="InterPro" id="IPR032816">
    <property type="entry name" value="VTT_dom"/>
</dbReference>
<evidence type="ECO:0000259" key="8">
    <source>
        <dbReference type="Pfam" id="PF09335"/>
    </source>
</evidence>
<feature type="transmembrane region" description="Helical" evidence="7">
    <location>
        <begin position="133"/>
        <end position="153"/>
    </location>
</feature>
<evidence type="ECO:0000256" key="4">
    <source>
        <dbReference type="ARBA" id="ARBA00022692"/>
    </source>
</evidence>
<feature type="transmembrane region" description="Helical" evidence="7">
    <location>
        <begin position="48"/>
        <end position="68"/>
    </location>
</feature>
<reference evidence="9" key="1">
    <citation type="journal article" date="2014" name="Int. J. Syst. Evol. Microbiol.">
        <title>Complete genome sequence of Corynebacterium casei LMG S-19264T (=DSM 44701T), isolated from a smear-ripened cheese.</title>
        <authorList>
            <consortium name="US DOE Joint Genome Institute (JGI-PGF)"/>
            <person name="Walter F."/>
            <person name="Albersmeier A."/>
            <person name="Kalinowski J."/>
            <person name="Ruckert C."/>
        </authorList>
    </citation>
    <scope>NUCLEOTIDE SEQUENCE</scope>
    <source>
        <strain evidence="9">CGMCC 4.5737</strain>
    </source>
</reference>
<evidence type="ECO:0000256" key="2">
    <source>
        <dbReference type="ARBA" id="ARBA00008640"/>
    </source>
</evidence>
<evidence type="ECO:0000256" key="3">
    <source>
        <dbReference type="ARBA" id="ARBA00022475"/>
    </source>
</evidence>
<comment type="subcellular location">
    <subcellularLocation>
        <location evidence="1 7">Cell membrane</location>
        <topology evidence="1 7">Multi-pass membrane protein</topology>
    </subcellularLocation>
</comment>
<protein>
    <recommendedName>
        <fullName evidence="7">TVP38/TMEM64 family membrane protein</fullName>
    </recommendedName>
</protein>
<dbReference type="EMBL" id="BMMK01000008">
    <property type="protein sequence ID" value="GGM50188.1"/>
    <property type="molecule type" value="Genomic_DNA"/>
</dbReference>
<dbReference type="GO" id="GO:0005886">
    <property type="term" value="C:plasma membrane"/>
    <property type="evidence" value="ECO:0007669"/>
    <property type="project" value="UniProtKB-SubCell"/>
</dbReference>
<comment type="similarity">
    <text evidence="2 7">Belongs to the TVP38/TMEM64 family.</text>
</comment>
<sequence length="249" mass="24662">MTAPESASTSQRPICLAGLAVAATAIVAAAFALPVPDTATVQEWVQAAGALAPLVYLGCYVIAATVLVPRPLLSAAGGVLFGPAAGIALAVAGATMAAIAGFGLARALGRDLVAPRLRTGALSTVDHLLARHGWIAVLQLRLVPLVPFSAVNYACGVTALPARQFAAGTAIGSVPGTALVVVAGASLQDPTSPGFLGPLGLALLTSIATAVVARRRGRVARASTRTGAANASAVGPLTVPPACRGRCRL</sequence>
<evidence type="ECO:0000256" key="5">
    <source>
        <dbReference type="ARBA" id="ARBA00022989"/>
    </source>
</evidence>
<keyword evidence="5 7" id="KW-1133">Transmembrane helix</keyword>
<evidence type="ECO:0000313" key="10">
    <source>
        <dbReference type="Proteomes" id="UP000637578"/>
    </source>
</evidence>
<evidence type="ECO:0000256" key="7">
    <source>
        <dbReference type="RuleBase" id="RU366058"/>
    </source>
</evidence>
<reference evidence="9" key="2">
    <citation type="submission" date="2020-09" db="EMBL/GenBank/DDBJ databases">
        <authorList>
            <person name="Sun Q."/>
            <person name="Zhou Y."/>
        </authorList>
    </citation>
    <scope>NUCLEOTIDE SEQUENCE</scope>
    <source>
        <strain evidence="9">CGMCC 4.5737</strain>
    </source>
</reference>
<feature type="transmembrane region" description="Helical" evidence="7">
    <location>
        <begin position="165"/>
        <end position="187"/>
    </location>
</feature>
<keyword evidence="3 7" id="KW-1003">Cell membrane</keyword>
<dbReference type="PANTHER" id="PTHR12677">
    <property type="entry name" value="GOLGI APPARATUS MEMBRANE PROTEIN TVP38-RELATED"/>
    <property type="match status" value="1"/>
</dbReference>
<name>A0A8J3CAD4_9PSEU</name>
<accession>A0A8J3CAD4</accession>
<evidence type="ECO:0000313" key="9">
    <source>
        <dbReference type="EMBL" id="GGM50188.1"/>
    </source>
</evidence>
<feature type="domain" description="VTT" evidence="8">
    <location>
        <begin position="68"/>
        <end position="185"/>
    </location>
</feature>
<keyword evidence="6 7" id="KW-0472">Membrane</keyword>
<dbReference type="Pfam" id="PF09335">
    <property type="entry name" value="VTT_dom"/>
    <property type="match status" value="1"/>
</dbReference>
<evidence type="ECO:0000256" key="1">
    <source>
        <dbReference type="ARBA" id="ARBA00004651"/>
    </source>
</evidence>
<keyword evidence="10" id="KW-1185">Reference proteome</keyword>
<dbReference type="AlphaFoldDB" id="A0A8J3CAD4"/>
<dbReference type="InterPro" id="IPR015414">
    <property type="entry name" value="TMEM64"/>
</dbReference>